<reference evidence="9 10" key="2">
    <citation type="journal article" date="2019" name="G3 (Bethesda)">
        <title>Hybrid Assembly of the Genome of the Entomopathogenic Nematode Steinernema carpocapsae Identifies the X-Chromosome.</title>
        <authorList>
            <person name="Serra L."/>
            <person name="Macchietto M."/>
            <person name="Macias-Munoz A."/>
            <person name="McGill C.J."/>
            <person name="Rodriguez I.M."/>
            <person name="Rodriguez B."/>
            <person name="Murad R."/>
            <person name="Mortazavi A."/>
        </authorList>
    </citation>
    <scope>NUCLEOTIDE SEQUENCE [LARGE SCALE GENOMIC DNA]</scope>
    <source>
        <strain evidence="9 10">ALL</strain>
    </source>
</reference>
<dbReference type="Proteomes" id="UP000298663">
    <property type="component" value="Unassembled WGS sequence"/>
</dbReference>
<dbReference type="SUPFAM" id="SSF52833">
    <property type="entry name" value="Thioredoxin-like"/>
    <property type="match status" value="1"/>
</dbReference>
<dbReference type="GO" id="GO:0008430">
    <property type="term" value="F:selenium binding"/>
    <property type="evidence" value="ECO:0007669"/>
    <property type="project" value="InterPro"/>
</dbReference>
<proteinExistence type="predicted"/>
<dbReference type="GO" id="GO:0005576">
    <property type="term" value="C:extracellular region"/>
    <property type="evidence" value="ECO:0007669"/>
    <property type="project" value="UniProtKB-SubCell"/>
</dbReference>
<feature type="domain" description="Thioredoxin" evidence="8">
    <location>
        <begin position="16"/>
        <end position="159"/>
    </location>
</feature>
<name>A0A4U5N090_STECR</name>
<dbReference type="AlphaFoldDB" id="A0A4U5N090"/>
<evidence type="ECO:0000256" key="6">
    <source>
        <dbReference type="SAM" id="MobiDB-lite"/>
    </source>
</evidence>
<feature type="signal peptide" evidence="7">
    <location>
        <begin position="1"/>
        <end position="21"/>
    </location>
</feature>
<accession>A0A4U5N090</accession>
<dbReference type="InterPro" id="IPR037941">
    <property type="entry name" value="SeP"/>
</dbReference>
<feature type="compositionally biased region" description="Polar residues" evidence="6">
    <location>
        <begin position="277"/>
        <end position="290"/>
    </location>
</feature>
<dbReference type="InterPro" id="IPR013766">
    <property type="entry name" value="Thioredoxin_domain"/>
</dbReference>
<evidence type="ECO:0000256" key="3">
    <source>
        <dbReference type="ARBA" id="ARBA00022729"/>
    </source>
</evidence>
<evidence type="ECO:0000256" key="1">
    <source>
        <dbReference type="ARBA" id="ARBA00004613"/>
    </source>
</evidence>
<gene>
    <name evidence="9" type="ORF">L596_016954</name>
</gene>
<feature type="region of interest" description="Disordered" evidence="6">
    <location>
        <begin position="306"/>
        <end position="336"/>
    </location>
</feature>
<dbReference type="PROSITE" id="PS51352">
    <property type="entry name" value="THIOREDOXIN_2"/>
    <property type="match status" value="1"/>
</dbReference>
<dbReference type="PANTHER" id="PTHR10105:SF2">
    <property type="entry name" value="AGAP003297-PA"/>
    <property type="match status" value="1"/>
</dbReference>
<feature type="region of interest" description="Disordered" evidence="6">
    <location>
        <begin position="349"/>
        <end position="368"/>
    </location>
</feature>
<evidence type="ECO:0000259" key="8">
    <source>
        <dbReference type="PROSITE" id="PS51352"/>
    </source>
</evidence>
<feature type="region of interest" description="Disordered" evidence="6">
    <location>
        <begin position="194"/>
        <end position="290"/>
    </location>
</feature>
<dbReference type="GO" id="GO:0001887">
    <property type="term" value="P:selenium compound metabolic process"/>
    <property type="evidence" value="ECO:0007669"/>
    <property type="project" value="TreeGrafter"/>
</dbReference>
<keyword evidence="4" id="KW-0712">Selenocysteine</keyword>
<evidence type="ECO:0000256" key="2">
    <source>
        <dbReference type="ARBA" id="ARBA00022525"/>
    </source>
</evidence>
<dbReference type="EMBL" id="AZBU02000005">
    <property type="protein sequence ID" value="TKR75700.1"/>
    <property type="molecule type" value="Genomic_DNA"/>
</dbReference>
<sequence>MSRSYLVATLLLTSVFVLSKAIPPLCSPAEPWSVNGRDLVGSNKGRLLLVAFMPMKCEACALELKKLDAIGMKLRDIKVVVVAPHHESAENVRSVSEEFRYVEVVQESAREPLWRWLDVSANDRLIFDRCGRLAKVIRAKKAATDTYHDILNSLKSALNYAHCGWCQYDSDATTTPSSNVSPSQVTAYLIPRTSTSHRNEFEHPVESKPVSQTRDTRRFDSRFHVPTTQNTAYQEDQQRRQQYHQEALRQFQEHQARQGQGQGHQQFHQNQGHINQPQQNYQDPRYSHNQQDNRQDYRIYENQEFRRNRQGQQGQQAPSYVTAASKTGQNGQNQPKAAYRGEYINERGETVLPGPRYPNHGYDRNGNVFEPQQTRQTFRQSNQHQSSQQNPFVQTQIQAPQNHQFPPRNDYNTQWTPVQAQNQNPQQNVNFNQKTTESSLFYEDGEVAVEQQEYLDYIAEWTTPSPKVRTQIPPTPAPLDPSLWPTSSSRLSPMIPNFPKAQLCAAYTDDICFKQQEQLQPLEVHECCQNRLLLTDICVSGKCSNTTLQLCCIQKFLQAKMTCCQDNTMSEPGMNGFEFSKCCYENFIDHKDECCPFKYADLQWRFVHELCLPHVDFDLSTVRVPTQIPGTTVTAQFDFSKSGKWKFECKNGQNIKQYSYYPEEEDEETEVSEE</sequence>
<feature type="compositionally biased region" description="Basic and acidic residues" evidence="6">
    <location>
        <begin position="214"/>
        <end position="223"/>
    </location>
</feature>
<organism evidence="9 10">
    <name type="scientific">Steinernema carpocapsae</name>
    <name type="common">Entomopathogenic nematode</name>
    <dbReference type="NCBI Taxonomy" id="34508"/>
    <lineage>
        <taxon>Eukaryota</taxon>
        <taxon>Metazoa</taxon>
        <taxon>Ecdysozoa</taxon>
        <taxon>Nematoda</taxon>
        <taxon>Chromadorea</taxon>
        <taxon>Rhabditida</taxon>
        <taxon>Tylenchina</taxon>
        <taxon>Panagrolaimomorpha</taxon>
        <taxon>Strongyloidoidea</taxon>
        <taxon>Steinernematidae</taxon>
        <taxon>Steinernema</taxon>
    </lineage>
</organism>
<comment type="subcellular location">
    <subcellularLocation>
        <location evidence="1">Secreted</location>
    </subcellularLocation>
</comment>
<evidence type="ECO:0000313" key="10">
    <source>
        <dbReference type="Proteomes" id="UP000298663"/>
    </source>
</evidence>
<feature type="compositionally biased region" description="Basic and acidic residues" evidence="6">
    <location>
        <begin position="197"/>
        <end position="206"/>
    </location>
</feature>
<protein>
    <recommendedName>
        <fullName evidence="8">Thioredoxin domain-containing protein</fullName>
    </recommendedName>
</protein>
<dbReference type="STRING" id="34508.A0A4U5N090"/>
<comment type="caution">
    <text evidence="9">The sequence shown here is derived from an EMBL/GenBank/DDBJ whole genome shotgun (WGS) entry which is preliminary data.</text>
</comment>
<keyword evidence="5" id="KW-0325">Glycoprotein</keyword>
<reference evidence="9 10" key="1">
    <citation type="journal article" date="2015" name="Genome Biol.">
        <title>Comparative genomics of Steinernema reveals deeply conserved gene regulatory networks.</title>
        <authorList>
            <person name="Dillman A.R."/>
            <person name="Macchietto M."/>
            <person name="Porter C.F."/>
            <person name="Rogers A."/>
            <person name="Williams B."/>
            <person name="Antoshechkin I."/>
            <person name="Lee M.M."/>
            <person name="Goodwin Z."/>
            <person name="Lu X."/>
            <person name="Lewis E.E."/>
            <person name="Goodrich-Blair H."/>
            <person name="Stock S.P."/>
            <person name="Adams B.J."/>
            <person name="Sternberg P.W."/>
            <person name="Mortazavi A."/>
        </authorList>
    </citation>
    <scope>NUCLEOTIDE SEQUENCE [LARGE SCALE GENOMIC DNA]</scope>
    <source>
        <strain evidence="9 10">ALL</strain>
    </source>
</reference>
<dbReference type="PANTHER" id="PTHR10105">
    <property type="entry name" value="SELENOPROTEIN P"/>
    <property type="match status" value="1"/>
</dbReference>
<keyword evidence="2" id="KW-0964">Secreted</keyword>
<evidence type="ECO:0000256" key="4">
    <source>
        <dbReference type="ARBA" id="ARBA00022933"/>
    </source>
</evidence>
<evidence type="ECO:0000313" key="9">
    <source>
        <dbReference type="EMBL" id="TKR75700.1"/>
    </source>
</evidence>
<dbReference type="Pfam" id="PF04592">
    <property type="entry name" value="SelP_N"/>
    <property type="match status" value="1"/>
</dbReference>
<dbReference type="OrthoDB" id="6134775at2759"/>
<dbReference type="InterPro" id="IPR036249">
    <property type="entry name" value="Thioredoxin-like_sf"/>
</dbReference>
<keyword evidence="10" id="KW-1185">Reference proteome</keyword>
<feature type="chain" id="PRO_5020613788" description="Thioredoxin domain-containing protein" evidence="7">
    <location>
        <begin position="22"/>
        <end position="674"/>
    </location>
</feature>
<evidence type="ECO:0000256" key="7">
    <source>
        <dbReference type="SAM" id="SignalP"/>
    </source>
</evidence>
<dbReference type="InterPro" id="IPR007671">
    <property type="entry name" value="Selenoprotein-P_N"/>
</dbReference>
<evidence type="ECO:0000256" key="5">
    <source>
        <dbReference type="ARBA" id="ARBA00023180"/>
    </source>
</evidence>
<keyword evidence="3 7" id="KW-0732">Signal</keyword>
<feature type="compositionally biased region" description="Polar residues" evidence="6">
    <location>
        <begin position="317"/>
        <end position="335"/>
    </location>
</feature>
<feature type="compositionally biased region" description="Low complexity" evidence="6">
    <location>
        <begin position="257"/>
        <end position="276"/>
    </location>
</feature>